<protein>
    <submittedName>
        <fullName evidence="2 3">Uncharacterized protein</fullName>
    </submittedName>
</protein>
<evidence type="ECO:0000313" key="2">
    <source>
        <dbReference type="EMBL" id="EEC10545.1"/>
    </source>
</evidence>
<dbReference type="HOGENOM" id="CLU_1556986_0_0_1"/>
<evidence type="ECO:0000313" key="3">
    <source>
        <dbReference type="EnsemblMetazoa" id="ISCW007868-PA"/>
    </source>
</evidence>
<dbReference type="VEuPathDB" id="VectorBase:ISCI007868"/>
<dbReference type="EnsemblMetazoa" id="ISCW007868-RA">
    <property type="protein sequence ID" value="ISCW007868-PA"/>
    <property type="gene ID" value="ISCW007868"/>
</dbReference>
<feature type="compositionally biased region" description="Low complexity" evidence="1">
    <location>
        <begin position="63"/>
        <end position="75"/>
    </location>
</feature>
<evidence type="ECO:0000313" key="4">
    <source>
        <dbReference type="Proteomes" id="UP000001555"/>
    </source>
</evidence>
<dbReference type="VEuPathDB" id="VectorBase:ISCW007868"/>
<dbReference type="PaxDb" id="6945-B7PVC3"/>
<gene>
    <name evidence="2" type="ORF">IscW_ISCW007868</name>
</gene>
<accession>B7PVC3</accession>
<dbReference type="AlphaFoldDB" id="B7PVC3"/>
<dbReference type="Proteomes" id="UP000001555">
    <property type="component" value="Unassembled WGS sequence"/>
</dbReference>
<organism>
    <name type="scientific">Ixodes scapularis</name>
    <name type="common">Black-legged tick</name>
    <name type="synonym">Deer tick</name>
    <dbReference type="NCBI Taxonomy" id="6945"/>
    <lineage>
        <taxon>Eukaryota</taxon>
        <taxon>Metazoa</taxon>
        <taxon>Ecdysozoa</taxon>
        <taxon>Arthropoda</taxon>
        <taxon>Chelicerata</taxon>
        <taxon>Arachnida</taxon>
        <taxon>Acari</taxon>
        <taxon>Parasitiformes</taxon>
        <taxon>Ixodida</taxon>
        <taxon>Ixodoidea</taxon>
        <taxon>Ixodidae</taxon>
        <taxon>Ixodinae</taxon>
        <taxon>Ixodes</taxon>
    </lineage>
</organism>
<dbReference type="EMBL" id="DS798980">
    <property type="protein sequence ID" value="EEC10545.1"/>
    <property type="molecule type" value="Genomic_DNA"/>
</dbReference>
<keyword evidence="4" id="KW-1185">Reference proteome</keyword>
<reference evidence="3" key="2">
    <citation type="submission" date="2020-05" db="UniProtKB">
        <authorList>
            <consortium name="EnsemblMetazoa"/>
        </authorList>
    </citation>
    <scope>IDENTIFICATION</scope>
    <source>
        <strain evidence="3">wikel</strain>
    </source>
</reference>
<name>B7PVC3_IXOSC</name>
<dbReference type="InParanoid" id="B7PVC3"/>
<proteinExistence type="predicted"/>
<reference evidence="2 4" key="1">
    <citation type="submission" date="2008-03" db="EMBL/GenBank/DDBJ databases">
        <title>Annotation of Ixodes scapularis.</title>
        <authorList>
            <consortium name="Ixodes scapularis Genome Project Consortium"/>
            <person name="Caler E."/>
            <person name="Hannick L.I."/>
            <person name="Bidwell S."/>
            <person name="Joardar V."/>
            <person name="Thiagarajan M."/>
            <person name="Amedeo P."/>
            <person name="Galinsky K.J."/>
            <person name="Schobel S."/>
            <person name="Inman J."/>
            <person name="Hostetler J."/>
            <person name="Miller J."/>
            <person name="Hammond M."/>
            <person name="Megy K."/>
            <person name="Lawson D."/>
            <person name="Kodira C."/>
            <person name="Sutton G."/>
            <person name="Meyer J."/>
            <person name="Hill C.A."/>
            <person name="Birren B."/>
            <person name="Nene V."/>
            <person name="Collins F."/>
            <person name="Alarcon-Chaidez F."/>
            <person name="Wikel S."/>
            <person name="Strausberg R."/>
        </authorList>
    </citation>
    <scope>NUCLEOTIDE SEQUENCE [LARGE SCALE GENOMIC DNA]</scope>
    <source>
        <strain evidence="4">Wikel</strain>
        <strain evidence="2">Wikel colony</strain>
    </source>
</reference>
<feature type="region of interest" description="Disordered" evidence="1">
    <location>
        <begin position="38"/>
        <end position="76"/>
    </location>
</feature>
<dbReference type="EMBL" id="ABJB010538371">
    <property type="status" value="NOT_ANNOTATED_CDS"/>
    <property type="molecule type" value="Genomic_DNA"/>
</dbReference>
<sequence length="172" mass="18652">MVGAELLRPLPDVEIQERQAQVSIQSARLTPGGHILEIRGRDAHTQHSTGAGRLSDERRPHAGTRSAGTAAAAASNRLRVAHGTRRLREAAAKAASSGTADPLRRCLRPSCRVRRRAQGFPRDNLRLRVPSRPVRPCRERRHLGTPAACQDVTDATTLEAAQLVAQDSSDVL</sequence>
<evidence type="ECO:0000256" key="1">
    <source>
        <dbReference type="SAM" id="MobiDB-lite"/>
    </source>
</evidence>